<feature type="transmembrane region" description="Helical" evidence="7">
    <location>
        <begin position="6"/>
        <end position="29"/>
    </location>
</feature>
<dbReference type="EMBL" id="JANRHJ010000013">
    <property type="protein sequence ID" value="MCR8874745.1"/>
    <property type="molecule type" value="Genomic_DNA"/>
</dbReference>
<evidence type="ECO:0000313" key="8">
    <source>
        <dbReference type="EMBL" id="MCR8874745.1"/>
    </source>
</evidence>
<keyword evidence="3" id="KW-1003">Cell membrane</keyword>
<evidence type="ECO:0000256" key="4">
    <source>
        <dbReference type="ARBA" id="ARBA00022692"/>
    </source>
</evidence>
<keyword evidence="4 7" id="KW-0812">Transmembrane</keyword>
<reference evidence="8 9" key="1">
    <citation type="submission" date="2022-08" db="EMBL/GenBank/DDBJ databases">
        <authorList>
            <person name="Zeman M."/>
            <person name="Kubasova T."/>
        </authorList>
    </citation>
    <scope>NUCLEOTIDE SEQUENCE [LARGE SCALE GENOMIC DNA]</scope>
    <source>
        <strain evidence="8 9">ET62</strain>
    </source>
</reference>
<gene>
    <name evidence="8" type="ORF">NW209_12110</name>
</gene>
<dbReference type="NCBIfam" id="TIGR00427">
    <property type="entry name" value="NAAT family transporter"/>
    <property type="match status" value="1"/>
</dbReference>
<keyword evidence="5 7" id="KW-1133">Transmembrane helix</keyword>
<dbReference type="PANTHER" id="PTHR33508:SF1">
    <property type="entry name" value="UPF0056 MEMBRANE PROTEIN YHCE"/>
    <property type="match status" value="1"/>
</dbReference>
<dbReference type="RefSeq" id="WP_258336061.1">
    <property type="nucleotide sequence ID" value="NZ_JANRHJ010000013.1"/>
</dbReference>
<dbReference type="Pfam" id="PF01914">
    <property type="entry name" value="MarC"/>
    <property type="match status" value="1"/>
</dbReference>
<dbReference type="Proteomes" id="UP001204579">
    <property type="component" value="Unassembled WGS sequence"/>
</dbReference>
<dbReference type="AlphaFoldDB" id="A0AAW5N8T2"/>
<evidence type="ECO:0000256" key="2">
    <source>
        <dbReference type="ARBA" id="ARBA00009784"/>
    </source>
</evidence>
<feature type="transmembrane region" description="Helical" evidence="7">
    <location>
        <begin position="184"/>
        <end position="205"/>
    </location>
</feature>
<evidence type="ECO:0000313" key="9">
    <source>
        <dbReference type="Proteomes" id="UP001204579"/>
    </source>
</evidence>
<evidence type="ECO:0000256" key="1">
    <source>
        <dbReference type="ARBA" id="ARBA00004651"/>
    </source>
</evidence>
<name>A0AAW5N8T2_9BACT</name>
<comment type="caution">
    <text evidence="8">The sequence shown here is derived from an EMBL/GenBank/DDBJ whole genome shotgun (WGS) entry which is preliminary data.</text>
</comment>
<dbReference type="InterPro" id="IPR002771">
    <property type="entry name" value="Multi_antbiot-R_MarC"/>
</dbReference>
<proteinExistence type="inferred from homology"/>
<organism evidence="8 9">
    <name type="scientific">Phocaeicola barnesiae</name>
    <dbReference type="NCBI Taxonomy" id="376804"/>
    <lineage>
        <taxon>Bacteria</taxon>
        <taxon>Pseudomonadati</taxon>
        <taxon>Bacteroidota</taxon>
        <taxon>Bacteroidia</taxon>
        <taxon>Bacteroidales</taxon>
        <taxon>Bacteroidaceae</taxon>
        <taxon>Phocaeicola</taxon>
    </lineage>
</organism>
<protein>
    <recommendedName>
        <fullName evidence="7">UPF0056 membrane protein</fullName>
    </recommendedName>
</protein>
<evidence type="ECO:0000256" key="6">
    <source>
        <dbReference type="ARBA" id="ARBA00023136"/>
    </source>
</evidence>
<evidence type="ECO:0000256" key="7">
    <source>
        <dbReference type="RuleBase" id="RU362048"/>
    </source>
</evidence>
<comment type="similarity">
    <text evidence="2 7">Belongs to the UPF0056 (MarC) family.</text>
</comment>
<dbReference type="PANTHER" id="PTHR33508">
    <property type="entry name" value="UPF0056 MEMBRANE PROTEIN YHCE"/>
    <property type="match status" value="1"/>
</dbReference>
<feature type="transmembrane region" description="Helical" evidence="7">
    <location>
        <begin position="113"/>
        <end position="136"/>
    </location>
</feature>
<keyword evidence="9" id="KW-1185">Reference proteome</keyword>
<sequence>MDTILPFALLCFTSFFTLTNPLGTMPVFLTMTNGLSDDDRKDIVKRATVISFIILMAFTFCGQFLFKFFGISTNGFRIAAGIIILKIGYDMLQARYTNTKLKDEEIKTYANDISITPLSIPMLCGPGAIANGIILMDDADNWTLKLTMVIVIAVVYLLTYIILRLSTRLVKIIGETGNNVMMRLMGLILMVIAVECFVGGVKPILTDIIENAQIHLL</sequence>
<accession>A0AAW5N8T2</accession>
<comment type="subcellular location">
    <subcellularLocation>
        <location evidence="1 7">Cell membrane</location>
        <topology evidence="1 7">Multi-pass membrane protein</topology>
    </subcellularLocation>
</comment>
<feature type="transmembrane region" description="Helical" evidence="7">
    <location>
        <begin position="49"/>
        <end position="69"/>
    </location>
</feature>
<evidence type="ECO:0000256" key="3">
    <source>
        <dbReference type="ARBA" id="ARBA00022475"/>
    </source>
</evidence>
<feature type="transmembrane region" description="Helical" evidence="7">
    <location>
        <begin position="142"/>
        <end position="163"/>
    </location>
</feature>
<dbReference type="GO" id="GO:0005886">
    <property type="term" value="C:plasma membrane"/>
    <property type="evidence" value="ECO:0007669"/>
    <property type="project" value="UniProtKB-SubCell"/>
</dbReference>
<keyword evidence="6 7" id="KW-0472">Membrane</keyword>
<feature type="transmembrane region" description="Helical" evidence="7">
    <location>
        <begin position="75"/>
        <end position="92"/>
    </location>
</feature>
<evidence type="ECO:0000256" key="5">
    <source>
        <dbReference type="ARBA" id="ARBA00022989"/>
    </source>
</evidence>